<organism evidence="3">
    <name type="scientific">Candidatus Kentrum sp. DK</name>
    <dbReference type="NCBI Taxonomy" id="2126562"/>
    <lineage>
        <taxon>Bacteria</taxon>
        <taxon>Pseudomonadati</taxon>
        <taxon>Pseudomonadota</taxon>
        <taxon>Gammaproteobacteria</taxon>
        <taxon>Candidatus Kentrum</taxon>
    </lineage>
</organism>
<proteinExistence type="predicted"/>
<dbReference type="EMBL" id="CAADEY010000020">
    <property type="protein sequence ID" value="VFJ48090.1"/>
    <property type="molecule type" value="Genomic_DNA"/>
</dbReference>
<accession>A0A450S846</accession>
<keyword evidence="1" id="KW-0812">Transmembrane</keyword>
<evidence type="ECO:0000313" key="2">
    <source>
        <dbReference type="EMBL" id="VFJ42442.1"/>
    </source>
</evidence>
<protein>
    <submittedName>
        <fullName evidence="3">Uncharacterized protein</fullName>
    </submittedName>
</protein>
<keyword evidence="1" id="KW-0472">Membrane</keyword>
<evidence type="ECO:0000256" key="1">
    <source>
        <dbReference type="SAM" id="Phobius"/>
    </source>
</evidence>
<evidence type="ECO:0000313" key="3">
    <source>
        <dbReference type="EMBL" id="VFJ48090.1"/>
    </source>
</evidence>
<keyword evidence="1" id="KW-1133">Transmembrane helix</keyword>
<dbReference type="EMBL" id="CAADEX010000001">
    <property type="protein sequence ID" value="VFJ42442.1"/>
    <property type="molecule type" value="Genomic_DNA"/>
</dbReference>
<dbReference type="AlphaFoldDB" id="A0A450S846"/>
<reference evidence="3" key="1">
    <citation type="submission" date="2019-02" db="EMBL/GenBank/DDBJ databases">
        <authorList>
            <person name="Gruber-Vodicka R. H."/>
            <person name="Seah K. B. B."/>
        </authorList>
    </citation>
    <scope>NUCLEOTIDE SEQUENCE</scope>
    <source>
        <strain evidence="3">BECK_DK161</strain>
        <strain evidence="2">BECK_DK47</strain>
    </source>
</reference>
<feature type="transmembrane region" description="Helical" evidence="1">
    <location>
        <begin position="12"/>
        <end position="34"/>
    </location>
</feature>
<gene>
    <name evidence="2" type="ORF">BECKDK2373B_GA0170837_100165</name>
    <name evidence="3" type="ORF">BECKDK2373C_GA0170839_10205</name>
</gene>
<sequence>MSELDNIKETIGYLKFWLGVVVFSGVSLTGWLMANADTASGFKLSGAVIIIGTMVVLAIVLHKHIAHLILTLKEP</sequence>
<feature type="transmembrane region" description="Helical" evidence="1">
    <location>
        <begin position="40"/>
        <end position="61"/>
    </location>
</feature>
<name>A0A450S846_9GAMM</name>